<feature type="transmembrane region" description="Helical" evidence="2">
    <location>
        <begin position="238"/>
        <end position="259"/>
    </location>
</feature>
<dbReference type="OrthoDB" id="191995at2759"/>
<dbReference type="InterPro" id="IPR010640">
    <property type="entry name" value="Low_temperature_requirement_A"/>
</dbReference>
<comment type="caution">
    <text evidence="3">The sequence shown here is derived from an EMBL/GenBank/DDBJ whole genome shotgun (WGS) entry which is preliminary data.</text>
</comment>
<sequence length="669" mass="75307">METPATLVNASPSIGHNSHSHHHHHHAGRRLRHFFHPDGRKIHIAGSPDEAEHIRKTLSTTAKEGGFDIVIHGTPEHLEALRHTHAHHEEKQKQLKEQHGDLADEFERVIRELDTLSAELHMISEHAVQLDANFSKYGYSAHLRTKDSPTESTATSLYGDHHGNSFDKHQWDAERKLGSTMRLYQKPIVRQYFHKGLLWRAREAQEVASYELFVDLFYVGIIAISGDSAAEHATGKSLLHFIITFILGWKFWSDISILVSWFDCDDILRRFTVLFILTCLLGFTTNMAAAWTETYTPMIGFYLAARLFIAASMLWYAWQIPMVRGSMIGNGVMIIVPAALWIASIHVEEPGRQALVWPAIALDLFGGTLMVTLQRGGDWMSGRVSEWAKRTFEFFPGANIEHRIERTGQFVTLVFGYSVVGLLFQSGVPFGVNAFFGKAVLALIQAFSFNWLYFEIDSFNLHTHAIRRHFISAIIWFAIHIPFIMSFVLSGATLNKLVLAHDGPDSSVHDLFETYATRSEEHISSGQRWFYCVGLGLSLASMGIISTTHVYKIIPNQRVGKNKRIAFRYLAALIIILLPLAEDRLNSLELIATTCGIVLCVLFLELYGSTCIEDSFWIDACESRKKCHYSAKCDVTKKELEATLKDGTVVDVEELARRGGGEKGGVASV</sequence>
<evidence type="ECO:0008006" key="5">
    <source>
        <dbReference type="Google" id="ProtNLM"/>
    </source>
</evidence>
<dbReference type="Pfam" id="PF06772">
    <property type="entry name" value="LtrA"/>
    <property type="match status" value="1"/>
</dbReference>
<dbReference type="Proteomes" id="UP000799536">
    <property type="component" value="Unassembled WGS sequence"/>
</dbReference>
<feature type="transmembrane region" description="Helical" evidence="2">
    <location>
        <begin position="434"/>
        <end position="453"/>
    </location>
</feature>
<dbReference type="AlphaFoldDB" id="A0A9P4JU88"/>
<organism evidence="3 4">
    <name type="scientific">Delitschia confertaspora ATCC 74209</name>
    <dbReference type="NCBI Taxonomy" id="1513339"/>
    <lineage>
        <taxon>Eukaryota</taxon>
        <taxon>Fungi</taxon>
        <taxon>Dikarya</taxon>
        <taxon>Ascomycota</taxon>
        <taxon>Pezizomycotina</taxon>
        <taxon>Dothideomycetes</taxon>
        <taxon>Pleosporomycetidae</taxon>
        <taxon>Pleosporales</taxon>
        <taxon>Delitschiaceae</taxon>
        <taxon>Delitschia</taxon>
    </lineage>
</organism>
<evidence type="ECO:0000313" key="4">
    <source>
        <dbReference type="Proteomes" id="UP000799536"/>
    </source>
</evidence>
<evidence type="ECO:0000313" key="3">
    <source>
        <dbReference type="EMBL" id="KAF2203314.1"/>
    </source>
</evidence>
<keyword evidence="2" id="KW-0472">Membrane</keyword>
<proteinExistence type="predicted"/>
<feature type="transmembrane region" description="Helical" evidence="2">
    <location>
        <begin position="587"/>
        <end position="607"/>
    </location>
</feature>
<feature type="transmembrane region" description="Helical" evidence="2">
    <location>
        <begin position="271"/>
        <end position="292"/>
    </location>
</feature>
<keyword evidence="4" id="KW-1185">Reference proteome</keyword>
<dbReference type="EMBL" id="ML993907">
    <property type="protein sequence ID" value="KAF2203314.1"/>
    <property type="molecule type" value="Genomic_DNA"/>
</dbReference>
<feature type="compositionally biased region" description="Basic residues" evidence="1">
    <location>
        <begin position="18"/>
        <end position="29"/>
    </location>
</feature>
<feature type="transmembrane region" description="Helical" evidence="2">
    <location>
        <begin position="325"/>
        <end position="343"/>
    </location>
</feature>
<accession>A0A9P4JU88</accession>
<feature type="region of interest" description="Disordered" evidence="1">
    <location>
        <begin position="1"/>
        <end position="29"/>
    </location>
</feature>
<feature type="transmembrane region" description="Helical" evidence="2">
    <location>
        <begin position="355"/>
        <end position="373"/>
    </location>
</feature>
<evidence type="ECO:0000256" key="2">
    <source>
        <dbReference type="SAM" id="Phobius"/>
    </source>
</evidence>
<feature type="transmembrane region" description="Helical" evidence="2">
    <location>
        <begin position="207"/>
        <end position="226"/>
    </location>
</feature>
<reference evidence="3" key="1">
    <citation type="journal article" date="2020" name="Stud. Mycol.">
        <title>101 Dothideomycetes genomes: a test case for predicting lifestyles and emergence of pathogens.</title>
        <authorList>
            <person name="Haridas S."/>
            <person name="Albert R."/>
            <person name="Binder M."/>
            <person name="Bloem J."/>
            <person name="Labutti K."/>
            <person name="Salamov A."/>
            <person name="Andreopoulos B."/>
            <person name="Baker S."/>
            <person name="Barry K."/>
            <person name="Bills G."/>
            <person name="Bluhm B."/>
            <person name="Cannon C."/>
            <person name="Castanera R."/>
            <person name="Culley D."/>
            <person name="Daum C."/>
            <person name="Ezra D."/>
            <person name="Gonzalez J."/>
            <person name="Henrissat B."/>
            <person name="Kuo A."/>
            <person name="Liang C."/>
            <person name="Lipzen A."/>
            <person name="Lutzoni F."/>
            <person name="Magnuson J."/>
            <person name="Mondo S."/>
            <person name="Nolan M."/>
            <person name="Ohm R."/>
            <person name="Pangilinan J."/>
            <person name="Park H.-J."/>
            <person name="Ramirez L."/>
            <person name="Alfaro M."/>
            <person name="Sun H."/>
            <person name="Tritt A."/>
            <person name="Yoshinaga Y."/>
            <person name="Zwiers L.-H."/>
            <person name="Turgeon B."/>
            <person name="Goodwin S."/>
            <person name="Spatafora J."/>
            <person name="Crous P."/>
            <person name="Grigoriev I."/>
        </authorList>
    </citation>
    <scope>NUCLEOTIDE SEQUENCE</scope>
    <source>
        <strain evidence="3">ATCC 74209</strain>
    </source>
</reference>
<keyword evidence="2" id="KW-0812">Transmembrane</keyword>
<feature type="transmembrane region" description="Helical" evidence="2">
    <location>
        <begin position="565"/>
        <end position="581"/>
    </location>
</feature>
<keyword evidence="2" id="KW-1133">Transmembrane helix</keyword>
<gene>
    <name evidence="3" type="ORF">GQ43DRAFT_479183</name>
</gene>
<dbReference type="PANTHER" id="PTHR36840">
    <property type="entry name" value="BLL5714 PROTEIN"/>
    <property type="match status" value="1"/>
</dbReference>
<feature type="compositionally biased region" description="Polar residues" evidence="1">
    <location>
        <begin position="1"/>
        <end position="15"/>
    </location>
</feature>
<name>A0A9P4JU88_9PLEO</name>
<feature type="transmembrane region" description="Helical" evidence="2">
    <location>
        <begin position="298"/>
        <end position="318"/>
    </location>
</feature>
<evidence type="ECO:0000256" key="1">
    <source>
        <dbReference type="SAM" id="MobiDB-lite"/>
    </source>
</evidence>
<feature type="transmembrane region" description="Helical" evidence="2">
    <location>
        <begin position="528"/>
        <end position="553"/>
    </location>
</feature>
<dbReference type="PANTHER" id="PTHR36840:SF1">
    <property type="entry name" value="BLL5714 PROTEIN"/>
    <property type="match status" value="1"/>
</dbReference>
<protein>
    <recommendedName>
        <fullName evidence="5">Bacterial low temperature requirement A protein-domain-containing protein</fullName>
    </recommendedName>
</protein>
<feature type="transmembrane region" description="Helical" evidence="2">
    <location>
        <begin position="474"/>
        <end position="494"/>
    </location>
</feature>
<feature type="transmembrane region" description="Helical" evidence="2">
    <location>
        <begin position="410"/>
        <end position="428"/>
    </location>
</feature>